<organism evidence="4 5">
    <name type="scientific">Oreochromis niloticus</name>
    <name type="common">Nile tilapia</name>
    <name type="synonym">Tilapia nilotica</name>
    <dbReference type="NCBI Taxonomy" id="8128"/>
    <lineage>
        <taxon>Eukaryota</taxon>
        <taxon>Metazoa</taxon>
        <taxon>Chordata</taxon>
        <taxon>Craniata</taxon>
        <taxon>Vertebrata</taxon>
        <taxon>Euteleostomi</taxon>
        <taxon>Actinopterygii</taxon>
        <taxon>Neopterygii</taxon>
        <taxon>Teleostei</taxon>
        <taxon>Neoteleostei</taxon>
        <taxon>Acanthomorphata</taxon>
        <taxon>Ovalentaria</taxon>
        <taxon>Cichlomorphae</taxon>
        <taxon>Cichliformes</taxon>
        <taxon>Cichlidae</taxon>
        <taxon>African cichlids</taxon>
        <taxon>Pseudocrenilabrinae</taxon>
        <taxon>Oreochromini</taxon>
        <taxon>Oreochromis</taxon>
    </lineage>
</organism>
<keyword evidence="1" id="KW-0479">Metal-binding</keyword>
<dbReference type="AlphaFoldDB" id="A0A669BVF0"/>
<dbReference type="Pfam" id="PF00098">
    <property type="entry name" value="zf-CCHC"/>
    <property type="match status" value="1"/>
</dbReference>
<dbReference type="Proteomes" id="UP000005207">
    <property type="component" value="Unplaced"/>
</dbReference>
<keyword evidence="1" id="KW-0863">Zinc-finger</keyword>
<dbReference type="Gene3D" id="4.10.60.10">
    <property type="entry name" value="Zinc finger, CCHC-type"/>
    <property type="match status" value="1"/>
</dbReference>
<dbReference type="SMART" id="SM00343">
    <property type="entry name" value="ZnF_C2HC"/>
    <property type="match status" value="1"/>
</dbReference>
<reference evidence="4" key="1">
    <citation type="submission" date="2025-08" db="UniProtKB">
        <authorList>
            <consortium name="Ensembl"/>
        </authorList>
    </citation>
    <scope>IDENTIFICATION</scope>
</reference>
<reference evidence="4" key="2">
    <citation type="submission" date="2025-09" db="UniProtKB">
        <authorList>
            <consortium name="Ensembl"/>
        </authorList>
    </citation>
    <scope>IDENTIFICATION</scope>
</reference>
<evidence type="ECO:0000256" key="1">
    <source>
        <dbReference type="PROSITE-ProRule" id="PRU00047"/>
    </source>
</evidence>
<evidence type="ECO:0000259" key="3">
    <source>
        <dbReference type="PROSITE" id="PS50158"/>
    </source>
</evidence>
<dbReference type="PROSITE" id="PS50158">
    <property type="entry name" value="ZF_CCHC"/>
    <property type="match status" value="1"/>
</dbReference>
<proteinExistence type="predicted"/>
<evidence type="ECO:0000313" key="5">
    <source>
        <dbReference type="Proteomes" id="UP000005207"/>
    </source>
</evidence>
<feature type="compositionally biased region" description="Basic and acidic residues" evidence="2">
    <location>
        <begin position="131"/>
        <end position="151"/>
    </location>
</feature>
<keyword evidence="1" id="KW-0862">Zinc</keyword>
<dbReference type="SUPFAM" id="SSF57756">
    <property type="entry name" value="Retrovirus zinc finger-like domains"/>
    <property type="match status" value="1"/>
</dbReference>
<name>A0A669BVF0_ORENI</name>
<keyword evidence="5" id="KW-1185">Reference proteome</keyword>
<evidence type="ECO:0000256" key="2">
    <source>
        <dbReference type="SAM" id="MobiDB-lite"/>
    </source>
</evidence>
<dbReference type="InParanoid" id="A0A669BVF0"/>
<accession>A0A669BVF0</accession>
<dbReference type="Ensembl" id="ENSONIT00000074676.1">
    <property type="protein sequence ID" value="ENSONIP00000039353.1"/>
    <property type="gene ID" value="ENSONIG00000031666.1"/>
</dbReference>
<feature type="region of interest" description="Disordered" evidence="2">
    <location>
        <begin position="97"/>
        <end position="119"/>
    </location>
</feature>
<sequence length="158" mass="18316">MKFAPGSTKYLGHWRKKYGFEGKLVVGQCQMLVEQLTVKAVCAKGKLKQERELQLASAKLWLEQAQKRQEAVNAKRAAFSEAAAFLADEIFSQGQFRREKNRGGGERSRRSWGPKEKRDKRFDKCYACGEKGHHARECPDRMPEEYKRPDARNPYYNK</sequence>
<feature type="domain" description="CCHC-type" evidence="3">
    <location>
        <begin position="124"/>
        <end position="140"/>
    </location>
</feature>
<dbReference type="GO" id="GO:0008270">
    <property type="term" value="F:zinc ion binding"/>
    <property type="evidence" value="ECO:0007669"/>
    <property type="project" value="UniProtKB-KW"/>
</dbReference>
<feature type="region of interest" description="Disordered" evidence="2">
    <location>
        <begin position="131"/>
        <end position="158"/>
    </location>
</feature>
<dbReference type="GO" id="GO:0003676">
    <property type="term" value="F:nucleic acid binding"/>
    <property type="evidence" value="ECO:0007669"/>
    <property type="project" value="InterPro"/>
</dbReference>
<dbReference type="InterPro" id="IPR001878">
    <property type="entry name" value="Znf_CCHC"/>
</dbReference>
<evidence type="ECO:0000313" key="4">
    <source>
        <dbReference type="Ensembl" id="ENSONIP00000039353.1"/>
    </source>
</evidence>
<protein>
    <recommendedName>
        <fullName evidence="3">CCHC-type domain-containing protein</fullName>
    </recommendedName>
</protein>
<dbReference type="InterPro" id="IPR036875">
    <property type="entry name" value="Znf_CCHC_sf"/>
</dbReference>